<keyword evidence="4 11" id="KW-0732">Signal</keyword>
<feature type="transmembrane region" description="Helical" evidence="10">
    <location>
        <begin position="263"/>
        <end position="284"/>
    </location>
</feature>
<sequence>MGFGLFLAFFLISHVLPLSLSAEEDGKSTDATCPESFNCGNLTGVRFPFFDSSHSSHCGLLKLNCEAMQSPTIVFDFTEDLWVEALDMRNSVIRLHDYKLEHLLAVKSCEYFDFGVMPLTNYSSISYSILPNIALYGCKRSPETSQKLADSFSGYKQYDNCGEPNNGFIIYYQNPEHHAPPVNLGGDIQSLCKNVTLPVVSRHDYSENADLFQLLTAEFDLEWHLSEDCSNCQLEGHECRIEWSQSWVPHCVYPKKGKKNLKVILPIVLPISASIVIVLALLFIRHRKNKMNFASYFLSRNTSEPSSNLDLEGGSVYFGVPVFSYSELEEATNSFDASKELGDGGFGTVYFGKLRDGREVAVKRLYEHNFKRMEQFMNEIQILTRLRHRNLVTLYGCTSRRCRELLLVYEYIPNGTVADHLHGDRAKDKHLTWQHRMNVAIETADALAYLHNSDIIHRDVKTNNILLDHNFCVKVADFGLSRLFPNDVSHISTAPQGTPGYVDPEYHQCYQLTDKSDVYSFGVVLIELISSMPAVDISRHRHEINLANLAINRIQKCAFDELIDPSLEYKSDTEVWRMTTSVAELAFRCLQLEKDMRPKMEEVVETLKEIKNCKDTSIDKTDETDEKAVESRKATVASPESEDIVLLKNVKCPSSPNSVADVWASSSSTTSASR</sequence>
<reference evidence="14 15" key="1">
    <citation type="submission" date="2025-05" db="UniProtKB">
        <authorList>
            <consortium name="RefSeq"/>
        </authorList>
    </citation>
    <scope>IDENTIFICATION</scope>
    <source>
        <tissue evidence="14 15">Leaves</tissue>
    </source>
</reference>
<dbReference type="Proteomes" id="UP001652660">
    <property type="component" value="Unplaced"/>
</dbReference>
<feature type="binding site" evidence="8">
    <location>
        <position position="363"/>
    </location>
    <ligand>
        <name>ATP</name>
        <dbReference type="ChEBI" id="CHEBI:30616"/>
    </ligand>
</feature>
<comment type="subcellular location">
    <subcellularLocation>
        <location evidence="1">Membrane</location>
        <topology evidence="1">Single-pass membrane protein</topology>
    </subcellularLocation>
</comment>
<evidence type="ECO:0000313" key="15">
    <source>
        <dbReference type="RefSeq" id="XP_071929719.1"/>
    </source>
</evidence>
<keyword evidence="7 8" id="KW-0067">ATP-binding</keyword>
<dbReference type="Pfam" id="PF07714">
    <property type="entry name" value="PK_Tyr_Ser-Thr"/>
    <property type="match status" value="1"/>
</dbReference>
<evidence type="ECO:0000256" key="5">
    <source>
        <dbReference type="ARBA" id="ARBA00022741"/>
    </source>
</evidence>
<feature type="region of interest" description="Disordered" evidence="9">
    <location>
        <begin position="654"/>
        <end position="674"/>
    </location>
</feature>
<dbReference type="InterPro" id="IPR000719">
    <property type="entry name" value="Prot_kinase_dom"/>
</dbReference>
<keyword evidence="10" id="KW-0472">Membrane</keyword>
<feature type="region of interest" description="Disordered" evidence="9">
    <location>
        <begin position="620"/>
        <end position="640"/>
    </location>
</feature>
<proteinExistence type="predicted"/>
<dbReference type="PROSITE" id="PS00107">
    <property type="entry name" value="PROTEIN_KINASE_ATP"/>
    <property type="match status" value="1"/>
</dbReference>
<dbReference type="SUPFAM" id="SSF56112">
    <property type="entry name" value="Protein kinase-like (PK-like)"/>
    <property type="match status" value="1"/>
</dbReference>
<evidence type="ECO:0000256" key="2">
    <source>
        <dbReference type="ARBA" id="ARBA00022527"/>
    </source>
</evidence>
<evidence type="ECO:0000256" key="1">
    <source>
        <dbReference type="ARBA" id="ARBA00004167"/>
    </source>
</evidence>
<evidence type="ECO:0000256" key="4">
    <source>
        <dbReference type="ARBA" id="ARBA00022729"/>
    </source>
</evidence>
<gene>
    <name evidence="14" type="primary">LOC140032833</name>
    <name evidence="15" type="synonym">LOC113718596</name>
</gene>
<dbReference type="GeneID" id="140032833"/>
<evidence type="ECO:0000256" key="9">
    <source>
        <dbReference type="SAM" id="MobiDB-lite"/>
    </source>
</evidence>
<evidence type="ECO:0000313" key="13">
    <source>
        <dbReference type="Proteomes" id="UP001652660"/>
    </source>
</evidence>
<dbReference type="PROSITE" id="PS50011">
    <property type="entry name" value="PROTEIN_KINASE_DOM"/>
    <property type="match status" value="1"/>
</dbReference>
<organism evidence="13 14">
    <name type="scientific">Coffea arabica</name>
    <name type="common">Arabian coffee</name>
    <dbReference type="NCBI Taxonomy" id="13443"/>
    <lineage>
        <taxon>Eukaryota</taxon>
        <taxon>Viridiplantae</taxon>
        <taxon>Streptophyta</taxon>
        <taxon>Embryophyta</taxon>
        <taxon>Tracheophyta</taxon>
        <taxon>Spermatophyta</taxon>
        <taxon>Magnoliopsida</taxon>
        <taxon>eudicotyledons</taxon>
        <taxon>Gunneridae</taxon>
        <taxon>Pentapetalae</taxon>
        <taxon>asterids</taxon>
        <taxon>lamiids</taxon>
        <taxon>Gentianales</taxon>
        <taxon>Rubiaceae</taxon>
        <taxon>Ixoroideae</taxon>
        <taxon>Gardenieae complex</taxon>
        <taxon>Bertiereae - Coffeeae clade</taxon>
        <taxon>Coffeeae</taxon>
        <taxon>Coffea</taxon>
    </lineage>
</organism>
<evidence type="ECO:0000313" key="14">
    <source>
        <dbReference type="RefSeq" id="XP_071929714.1"/>
    </source>
</evidence>
<dbReference type="InterPro" id="IPR025287">
    <property type="entry name" value="WAK_GUB"/>
</dbReference>
<keyword evidence="6" id="KW-0418">Kinase</keyword>
<dbReference type="PROSITE" id="PS00108">
    <property type="entry name" value="PROTEIN_KINASE_ST"/>
    <property type="match status" value="1"/>
</dbReference>
<feature type="domain" description="Protein kinase" evidence="12">
    <location>
        <begin position="335"/>
        <end position="610"/>
    </location>
</feature>
<protein>
    <submittedName>
        <fullName evidence="14 15">LEAF RUST 10 DISEASE-RESISTANCEUS RECEPTOR-LIKE PROTEIN KINASE-like 1.1 isoform X1</fullName>
    </submittedName>
</protein>
<dbReference type="Gene3D" id="3.30.200.20">
    <property type="entry name" value="Phosphorylase Kinase, domain 1"/>
    <property type="match status" value="1"/>
</dbReference>
<evidence type="ECO:0000256" key="8">
    <source>
        <dbReference type="PROSITE-ProRule" id="PRU10141"/>
    </source>
</evidence>
<dbReference type="InterPro" id="IPR008271">
    <property type="entry name" value="Ser/Thr_kinase_AS"/>
</dbReference>
<keyword evidence="10" id="KW-1133">Transmembrane helix</keyword>
<keyword evidence="13" id="KW-1185">Reference proteome</keyword>
<evidence type="ECO:0000256" key="7">
    <source>
        <dbReference type="ARBA" id="ARBA00022840"/>
    </source>
</evidence>
<evidence type="ECO:0000256" key="10">
    <source>
        <dbReference type="SAM" id="Phobius"/>
    </source>
</evidence>
<feature type="compositionally biased region" description="Low complexity" evidence="9">
    <location>
        <begin position="664"/>
        <end position="674"/>
    </location>
</feature>
<feature type="signal peptide" evidence="11">
    <location>
        <begin position="1"/>
        <end position="21"/>
    </location>
</feature>
<keyword evidence="5 8" id="KW-0547">Nucleotide-binding</keyword>
<evidence type="ECO:0000256" key="3">
    <source>
        <dbReference type="ARBA" id="ARBA00022679"/>
    </source>
</evidence>
<dbReference type="RefSeq" id="XP_071929714.1">
    <property type="nucleotide sequence ID" value="XM_072073613.1"/>
</dbReference>
<evidence type="ECO:0000256" key="11">
    <source>
        <dbReference type="SAM" id="SignalP"/>
    </source>
</evidence>
<dbReference type="RefSeq" id="XP_071929719.1">
    <property type="nucleotide sequence ID" value="XM_072073618.1"/>
</dbReference>
<name>A0ABM4WD45_COFAR</name>
<evidence type="ECO:0000256" key="6">
    <source>
        <dbReference type="ARBA" id="ARBA00022777"/>
    </source>
</evidence>
<dbReference type="InterPro" id="IPR017441">
    <property type="entry name" value="Protein_kinase_ATP_BS"/>
</dbReference>
<dbReference type="InterPro" id="IPR001245">
    <property type="entry name" value="Ser-Thr/Tyr_kinase_cat_dom"/>
</dbReference>
<dbReference type="Gene3D" id="1.10.510.10">
    <property type="entry name" value="Transferase(Phosphotransferase) domain 1"/>
    <property type="match status" value="1"/>
</dbReference>
<dbReference type="InterPro" id="IPR011009">
    <property type="entry name" value="Kinase-like_dom_sf"/>
</dbReference>
<dbReference type="Pfam" id="PF13947">
    <property type="entry name" value="GUB_WAK_bind"/>
    <property type="match status" value="1"/>
</dbReference>
<dbReference type="SMART" id="SM00220">
    <property type="entry name" value="S_TKc"/>
    <property type="match status" value="1"/>
</dbReference>
<feature type="compositionally biased region" description="Basic and acidic residues" evidence="9">
    <location>
        <begin position="620"/>
        <end position="633"/>
    </location>
</feature>
<dbReference type="PANTHER" id="PTHR46008:SF2">
    <property type="entry name" value="LEAF RUST 10 DISEASE-RESISTANCE LOCUS RECEPTOR-LIKE PROTEIN KINASE-LIKE 1.4"/>
    <property type="match status" value="1"/>
</dbReference>
<dbReference type="PANTHER" id="PTHR46008">
    <property type="entry name" value="LEAF RUST 10 DISEASE-RESISTANCE LOCUS RECEPTOR-LIKE PROTEIN KINASE-LIKE 1.4"/>
    <property type="match status" value="1"/>
</dbReference>
<keyword evidence="10" id="KW-0812">Transmembrane</keyword>
<keyword evidence="2" id="KW-0723">Serine/threonine-protein kinase</keyword>
<feature type="chain" id="PRO_5045027520" evidence="11">
    <location>
        <begin position="22"/>
        <end position="674"/>
    </location>
</feature>
<keyword evidence="3" id="KW-0808">Transferase</keyword>
<accession>A0ABM4WD45</accession>
<evidence type="ECO:0000259" key="12">
    <source>
        <dbReference type="PROSITE" id="PS50011"/>
    </source>
</evidence>